<dbReference type="GO" id="GO:0051603">
    <property type="term" value="P:proteolysis involved in protein catabolic process"/>
    <property type="evidence" value="ECO:0007669"/>
    <property type="project" value="InterPro"/>
</dbReference>
<gene>
    <name evidence="8" type="ORF">M513_03514</name>
</gene>
<reference evidence="8 9" key="1">
    <citation type="journal article" date="2014" name="Nat. Genet.">
        <title>Genome and transcriptome of the porcine whipworm Trichuris suis.</title>
        <authorList>
            <person name="Jex A.R."/>
            <person name="Nejsum P."/>
            <person name="Schwarz E.M."/>
            <person name="Hu L."/>
            <person name="Young N.D."/>
            <person name="Hall R.S."/>
            <person name="Korhonen P.K."/>
            <person name="Liao S."/>
            <person name="Thamsborg S."/>
            <person name="Xia J."/>
            <person name="Xu P."/>
            <person name="Wang S."/>
            <person name="Scheerlinck J.P."/>
            <person name="Hofmann A."/>
            <person name="Sternberg P.W."/>
            <person name="Wang J."/>
            <person name="Gasser R.B."/>
        </authorList>
    </citation>
    <scope>NUCLEOTIDE SEQUENCE [LARGE SCALE GENOMIC DNA]</scope>
    <source>
        <strain evidence="8">DCEP-RM93M</strain>
    </source>
</reference>
<dbReference type="AlphaFoldDB" id="A0A085MEX0"/>
<dbReference type="CDD" id="cd03760">
    <property type="entry name" value="proteasome_beta_type_4"/>
    <property type="match status" value="1"/>
</dbReference>
<comment type="function">
    <text evidence="6">Non-catalytic component of the proteasome, a multicatalytic proteinase complex which is characterized by its ability to cleave peptides with Arg, Phe, Tyr, Leu, and Glu adjacent to the leaving group at neutral or slightly basic pH. The proteasome has an ATP-dependent proteolytic activity.</text>
</comment>
<comment type="subcellular location">
    <subcellularLocation>
        <location evidence="1">Nucleus</location>
    </subcellularLocation>
</comment>
<dbReference type="EMBL" id="KL363198">
    <property type="protein sequence ID" value="KFD55766.1"/>
    <property type="molecule type" value="Genomic_DNA"/>
</dbReference>
<keyword evidence="5" id="KW-0539">Nucleus</keyword>
<evidence type="ECO:0000256" key="7">
    <source>
        <dbReference type="ARBA" id="ARBA00026071"/>
    </source>
</evidence>
<evidence type="ECO:0000256" key="1">
    <source>
        <dbReference type="ARBA" id="ARBA00004123"/>
    </source>
</evidence>
<evidence type="ECO:0000256" key="4">
    <source>
        <dbReference type="ARBA" id="ARBA00022942"/>
    </source>
</evidence>
<keyword evidence="4" id="KW-0647">Proteasome</keyword>
<dbReference type="PANTHER" id="PTHR32194">
    <property type="entry name" value="METALLOPROTEASE TLDD"/>
    <property type="match status" value="1"/>
</dbReference>
<sequence>LFLVLWIAVGSLELPKNSVLYRLLFLLPRANRIKEVMETHPASRFGPTKLSQNPICTGSSVVALMFDDGVVIAADTLLSYGKLARYKGVSRLRKINKKTLIGVGGDYADYQFLQVLIDARESEMKCLEPPGQFNALSLHSWLRSVLYFRRSRLNPFWNSFVVAGVVGPENEPYLGTVNLLGVSYTNKYVATGLGSYLVQQLLENALSKRKEEASSLSRKDAMQLMRECIEILYERDTLAHYEYEVGVVDKEGCTIYPHLTVSGKWDYATSIQGYE</sequence>
<dbReference type="InterPro" id="IPR023333">
    <property type="entry name" value="Proteasome_suB-type"/>
</dbReference>
<evidence type="ECO:0000256" key="2">
    <source>
        <dbReference type="ARBA" id="ARBA00016157"/>
    </source>
</evidence>
<organism evidence="8 9">
    <name type="scientific">Trichuris suis</name>
    <name type="common">pig whipworm</name>
    <dbReference type="NCBI Taxonomy" id="68888"/>
    <lineage>
        <taxon>Eukaryota</taxon>
        <taxon>Metazoa</taxon>
        <taxon>Ecdysozoa</taxon>
        <taxon>Nematoda</taxon>
        <taxon>Enoplea</taxon>
        <taxon>Dorylaimia</taxon>
        <taxon>Trichinellida</taxon>
        <taxon>Trichuridae</taxon>
        <taxon>Trichuris</taxon>
    </lineage>
</organism>
<comment type="subunit">
    <text evidence="7">The 26S proteasome consists of a 20S proteasome core and two 19S regulatory subunits. The 20S proteasome core is composed of 28 subunits that are arranged in four stacked rings, resulting in a barrel-shaped structure. The two end rings are each formed by seven alpha subunits, and the two central rings are each formed by seven beta subunits. The catalytic chamber with the active sites is on the inside of the barrel.</text>
</comment>
<dbReference type="InterPro" id="IPR016050">
    <property type="entry name" value="Proteasome_bsu_CS"/>
</dbReference>
<evidence type="ECO:0000313" key="8">
    <source>
        <dbReference type="EMBL" id="KFD55766.1"/>
    </source>
</evidence>
<dbReference type="PIRSF" id="PIRSF001213">
    <property type="entry name" value="Psome_endopept_beta"/>
    <property type="match status" value="1"/>
</dbReference>
<evidence type="ECO:0000256" key="3">
    <source>
        <dbReference type="ARBA" id="ARBA00022490"/>
    </source>
</evidence>
<evidence type="ECO:0000256" key="6">
    <source>
        <dbReference type="ARBA" id="ARBA00024953"/>
    </source>
</evidence>
<name>A0A085MEX0_9BILA</name>
<dbReference type="Gene3D" id="3.60.20.10">
    <property type="entry name" value="Glutamine Phosphoribosylpyrophosphate, subunit 1, domain 1"/>
    <property type="match status" value="1"/>
</dbReference>
<evidence type="ECO:0000313" key="9">
    <source>
        <dbReference type="Proteomes" id="UP000030764"/>
    </source>
</evidence>
<dbReference type="InterPro" id="IPR016295">
    <property type="entry name" value="Proteasome_beta4"/>
</dbReference>
<dbReference type="SUPFAM" id="SSF56235">
    <property type="entry name" value="N-terminal nucleophile aminohydrolases (Ntn hydrolases)"/>
    <property type="match status" value="1"/>
</dbReference>
<dbReference type="GO" id="GO:0005839">
    <property type="term" value="C:proteasome core complex"/>
    <property type="evidence" value="ECO:0007669"/>
    <property type="project" value="InterPro"/>
</dbReference>
<accession>A0A085MEX0</accession>
<feature type="non-terminal residue" evidence="8">
    <location>
        <position position="1"/>
    </location>
</feature>
<keyword evidence="3" id="KW-0963">Cytoplasm</keyword>
<dbReference type="PANTHER" id="PTHR32194:SF6">
    <property type="entry name" value="PROTEASOME SUBUNIT BETA"/>
    <property type="match status" value="1"/>
</dbReference>
<keyword evidence="9" id="KW-1185">Reference proteome</keyword>
<evidence type="ECO:0000256" key="5">
    <source>
        <dbReference type="ARBA" id="ARBA00023242"/>
    </source>
</evidence>
<dbReference type="InterPro" id="IPR001353">
    <property type="entry name" value="Proteasome_sua/b"/>
</dbReference>
<protein>
    <recommendedName>
        <fullName evidence="2">Proteasome subunit beta type-4</fullName>
    </recommendedName>
</protein>
<dbReference type="InterPro" id="IPR029055">
    <property type="entry name" value="Ntn_hydrolases_N"/>
</dbReference>
<dbReference type="GO" id="GO:0005737">
    <property type="term" value="C:cytoplasm"/>
    <property type="evidence" value="ECO:0007669"/>
    <property type="project" value="TreeGrafter"/>
</dbReference>
<dbReference type="Proteomes" id="UP000030764">
    <property type="component" value="Unassembled WGS sequence"/>
</dbReference>
<dbReference type="GO" id="GO:0005634">
    <property type="term" value="C:nucleus"/>
    <property type="evidence" value="ECO:0007669"/>
    <property type="project" value="UniProtKB-SubCell"/>
</dbReference>
<dbReference type="Pfam" id="PF00227">
    <property type="entry name" value="Proteasome"/>
    <property type="match status" value="1"/>
</dbReference>
<proteinExistence type="predicted"/>
<dbReference type="PROSITE" id="PS00854">
    <property type="entry name" value="PROTEASOME_BETA_1"/>
    <property type="match status" value="1"/>
</dbReference>